<evidence type="ECO:0000313" key="2">
    <source>
        <dbReference type="EMBL" id="MQS77287.1"/>
    </source>
</evidence>
<proteinExistence type="predicted"/>
<dbReference type="Gene3D" id="3.40.50.2000">
    <property type="entry name" value="Glycogen Phosphorylase B"/>
    <property type="match status" value="2"/>
</dbReference>
<evidence type="ECO:0000259" key="1">
    <source>
        <dbReference type="Pfam" id="PF00534"/>
    </source>
</evidence>
<comment type="caution">
    <text evidence="2">The sequence shown here is derived from an EMBL/GenBank/DDBJ whole genome shotgun (WGS) entry which is preliminary data.</text>
</comment>
<accession>A0A5P0ZST6</accession>
<gene>
    <name evidence="2" type="ORF">FHL06_13295</name>
</gene>
<dbReference type="InterPro" id="IPR001296">
    <property type="entry name" value="Glyco_trans_1"/>
</dbReference>
<keyword evidence="2" id="KW-0808">Transferase</keyword>
<dbReference type="EMBL" id="VDFP01000164">
    <property type="protein sequence ID" value="MQS77287.1"/>
    <property type="molecule type" value="Genomic_DNA"/>
</dbReference>
<protein>
    <submittedName>
        <fullName evidence="2">Glycosyltransferase family 1 protein</fullName>
    </submittedName>
</protein>
<dbReference type="Pfam" id="PF00534">
    <property type="entry name" value="Glycos_transf_1"/>
    <property type="match status" value="1"/>
</dbReference>
<evidence type="ECO:0000313" key="3">
    <source>
        <dbReference type="Proteomes" id="UP000414364"/>
    </source>
</evidence>
<dbReference type="InterPro" id="IPR050194">
    <property type="entry name" value="Glycosyltransferase_grp1"/>
</dbReference>
<dbReference type="GO" id="GO:0016757">
    <property type="term" value="F:glycosyltransferase activity"/>
    <property type="evidence" value="ECO:0007669"/>
    <property type="project" value="InterPro"/>
</dbReference>
<dbReference type="AlphaFoldDB" id="A0A5P0ZST6"/>
<name>A0A5P0ZST6_9LACO</name>
<dbReference type="RefSeq" id="WP_153387100.1">
    <property type="nucleotide sequence ID" value="NZ_VDFP01000164.1"/>
</dbReference>
<reference evidence="2 3" key="1">
    <citation type="journal article" date="2019" name="Syst. Appl. Microbiol.">
        <title>Polyphasic characterization of two novel Lactobacillus spp. isolated from blown salami packages: Description of Lactobacillus halodurans sp. nov. and Lactobacillus salsicarnum sp. nov.</title>
        <authorList>
            <person name="Schuster J.A."/>
            <person name="Klingl A."/>
            <person name="Vogel R.F."/>
            <person name="Ehrmann M.A."/>
        </authorList>
    </citation>
    <scope>NUCLEOTIDE SEQUENCE [LARGE SCALE GENOMIC DNA]</scope>
    <source>
        <strain evidence="2 3">TMW 1.2172</strain>
    </source>
</reference>
<feature type="domain" description="Glycosyl transferase family 1" evidence="1">
    <location>
        <begin position="187"/>
        <end position="264"/>
    </location>
</feature>
<feature type="non-terminal residue" evidence="2">
    <location>
        <position position="264"/>
    </location>
</feature>
<sequence length="264" mass="30412">MGNEPMTIAMIMGKMMGGGVESVIMNYYKHIDHSKVQFDFIIDKDSTIVPEKEIAELGGYIYQVAPYQQLREYDRDLTTLFKTNNYKIVHSQINTLSIFPLRIAKKCGIPIRIAHNHSTGAPKEWRKNWIKDALRPLSTIYPTHYMSPTFDTGKWLFGKKKSEQNLIVLKDAIDIKKFEYNTAQRISMRKKLGISSENFVIGNIGRMVWQKNQKYVLTLFNKIIQRIPEAKLLIVGEGPLKTDLLNLAKNLDLANKIVFVPYVE</sequence>
<organism evidence="2 3">
    <name type="scientific">Companilactobacillus halodurans</name>
    <dbReference type="NCBI Taxonomy" id="2584183"/>
    <lineage>
        <taxon>Bacteria</taxon>
        <taxon>Bacillati</taxon>
        <taxon>Bacillota</taxon>
        <taxon>Bacilli</taxon>
        <taxon>Lactobacillales</taxon>
        <taxon>Lactobacillaceae</taxon>
        <taxon>Companilactobacillus</taxon>
    </lineage>
</organism>
<dbReference type="Proteomes" id="UP000414364">
    <property type="component" value="Unassembled WGS sequence"/>
</dbReference>
<dbReference type="SUPFAM" id="SSF53756">
    <property type="entry name" value="UDP-Glycosyltransferase/glycogen phosphorylase"/>
    <property type="match status" value="1"/>
</dbReference>
<dbReference type="PANTHER" id="PTHR45947">
    <property type="entry name" value="SULFOQUINOVOSYL TRANSFERASE SQD2"/>
    <property type="match status" value="1"/>
</dbReference>
<dbReference type="PANTHER" id="PTHR45947:SF3">
    <property type="entry name" value="SULFOQUINOVOSYL TRANSFERASE SQD2"/>
    <property type="match status" value="1"/>
</dbReference>